<evidence type="ECO:0000256" key="1">
    <source>
        <dbReference type="ARBA" id="ARBA00022801"/>
    </source>
</evidence>
<dbReference type="OrthoDB" id="2373480at2759"/>
<dbReference type="GO" id="GO:0016042">
    <property type="term" value="P:lipid catabolic process"/>
    <property type="evidence" value="ECO:0007669"/>
    <property type="project" value="UniProtKB-UniRule"/>
</dbReference>
<keyword evidence="2" id="KW-0732">Signal</keyword>
<evidence type="ECO:0000313" key="3">
    <source>
        <dbReference type="EMBL" id="PLB45042.1"/>
    </source>
</evidence>
<dbReference type="AlphaFoldDB" id="A0A2I2FWM7"/>
<dbReference type="RefSeq" id="XP_024700344.1">
    <property type="nucleotide sequence ID" value="XM_024851092.1"/>
</dbReference>
<comment type="caution">
    <text evidence="3">The sequence shown here is derived from an EMBL/GenBank/DDBJ whole genome shotgun (WGS) entry which is preliminary data.</text>
</comment>
<dbReference type="SUPFAM" id="SSF53474">
    <property type="entry name" value="alpha/beta-Hydrolases"/>
    <property type="match status" value="1"/>
</dbReference>
<dbReference type="EMBL" id="MSFO01000008">
    <property type="protein sequence ID" value="PLB45042.1"/>
    <property type="molecule type" value="Genomic_DNA"/>
</dbReference>
<organism evidence="3 4">
    <name type="scientific">Aspergillus steynii IBT 23096</name>
    <dbReference type="NCBI Taxonomy" id="1392250"/>
    <lineage>
        <taxon>Eukaryota</taxon>
        <taxon>Fungi</taxon>
        <taxon>Dikarya</taxon>
        <taxon>Ascomycota</taxon>
        <taxon>Pezizomycotina</taxon>
        <taxon>Eurotiomycetes</taxon>
        <taxon>Eurotiomycetidae</taxon>
        <taxon>Eurotiales</taxon>
        <taxon>Aspergillaceae</taxon>
        <taxon>Aspergillus</taxon>
        <taxon>Aspergillus subgen. Circumdati</taxon>
    </lineage>
</organism>
<evidence type="ECO:0000313" key="4">
    <source>
        <dbReference type="Proteomes" id="UP000234275"/>
    </source>
</evidence>
<dbReference type="GO" id="GO:0004806">
    <property type="term" value="F:triacylglycerol lipase activity"/>
    <property type="evidence" value="ECO:0007669"/>
    <property type="project" value="UniProtKB-UniRule"/>
</dbReference>
<dbReference type="PANTHER" id="PTHR34853">
    <property type="match status" value="1"/>
</dbReference>
<sequence>MLHIASVLLIVAGQLLAINPSSTNTPNQHSPPLLPTQDPFYKPDNSSWESSPPGKIIKSRAVNLTSTIIDLSIVQSAHQHLYRTSDAHGCPSYAVTTVLIPKNATDRHFLSFQVAYDSPDSNCSPSYWAQDGVPANPYGIFGDFSTLIQTFLSQGIPISIPDYEGVNASFTVGTQSGYAVLDSLRAVQRSGSIVGASSATKAAMLGYSGGALATEWATELHAVYAPDVQISGAAIGGLPTNITKTFFAINGTPSAGLISAAFNGIANTFPCFGSYLDRHLLPERAGQFYSTKYQCSRGSRGGLGQMSPCWEPRMSAYFDNGDRIVYDHATLLNTFGTMGSHGTPICPLYIWKGTNDEIAPPIEDTDALVKSYCAGGTNITYVRVENGTHRDAMVAGIPGAMAFLKSLLGGRGLDRCTSTTIPIVRA</sequence>
<reference evidence="3 4" key="1">
    <citation type="submission" date="2016-12" db="EMBL/GenBank/DDBJ databases">
        <title>The genomes of Aspergillus section Nigri reveals drivers in fungal speciation.</title>
        <authorList>
            <consortium name="DOE Joint Genome Institute"/>
            <person name="Vesth T.C."/>
            <person name="Nybo J."/>
            <person name="Theobald S."/>
            <person name="Brandl J."/>
            <person name="Frisvad J.C."/>
            <person name="Nielsen K.F."/>
            <person name="Lyhne E.K."/>
            <person name="Kogle M.E."/>
            <person name="Kuo A."/>
            <person name="Riley R."/>
            <person name="Clum A."/>
            <person name="Nolan M."/>
            <person name="Lipzen A."/>
            <person name="Salamov A."/>
            <person name="Henrissat B."/>
            <person name="Wiebenga A."/>
            <person name="De Vries R.P."/>
            <person name="Grigoriev I.V."/>
            <person name="Mortensen U.H."/>
            <person name="Andersen M.R."/>
            <person name="Baker S.E."/>
        </authorList>
    </citation>
    <scope>NUCLEOTIDE SEQUENCE [LARGE SCALE GENOMIC DNA]</scope>
    <source>
        <strain evidence="3 4">IBT 23096</strain>
    </source>
</reference>
<proteinExistence type="inferred from homology"/>
<dbReference type="GeneID" id="36558791"/>
<evidence type="ECO:0000256" key="2">
    <source>
        <dbReference type="PIRNR" id="PIRNR029171"/>
    </source>
</evidence>
<dbReference type="PANTHER" id="PTHR34853:SF5">
    <property type="entry name" value="LIP-DOMAIN-CONTAINING PROTEIN-RELATED"/>
    <property type="match status" value="1"/>
</dbReference>
<accession>A0A2I2FWM7</accession>
<dbReference type="VEuPathDB" id="FungiDB:P170DRAFT_450077"/>
<dbReference type="Pfam" id="PF03583">
    <property type="entry name" value="LIP"/>
    <property type="match status" value="1"/>
</dbReference>
<dbReference type="InterPro" id="IPR029058">
    <property type="entry name" value="AB_hydrolase_fold"/>
</dbReference>
<gene>
    <name evidence="3" type="ORF">P170DRAFT_450077</name>
</gene>
<name>A0A2I2FWM7_9EURO</name>
<comment type="similarity">
    <text evidence="2">Belongs to the AB hydrolase superfamily. Lipase family.</text>
</comment>
<feature type="signal peptide" evidence="2">
    <location>
        <begin position="1"/>
        <end position="17"/>
    </location>
</feature>
<keyword evidence="1" id="KW-0378">Hydrolase</keyword>
<dbReference type="Gene3D" id="1.10.260.130">
    <property type="match status" value="1"/>
</dbReference>
<feature type="chain" id="PRO_5013989294" evidence="2">
    <location>
        <begin position="18"/>
        <end position="426"/>
    </location>
</feature>
<dbReference type="PIRSF" id="PIRSF029171">
    <property type="entry name" value="Esterase_LipA"/>
    <property type="match status" value="1"/>
</dbReference>
<protein>
    <submittedName>
        <fullName evidence="3">Putative lipase 8</fullName>
    </submittedName>
</protein>
<keyword evidence="4" id="KW-1185">Reference proteome</keyword>
<dbReference type="InterPro" id="IPR005152">
    <property type="entry name" value="Lipase_secreted"/>
</dbReference>
<dbReference type="Proteomes" id="UP000234275">
    <property type="component" value="Unassembled WGS sequence"/>
</dbReference>
<dbReference type="Gene3D" id="3.40.50.1820">
    <property type="entry name" value="alpha/beta hydrolase"/>
    <property type="match status" value="1"/>
</dbReference>